<gene>
    <name evidence="2" type="ordered locus">Os03g0194400</name>
</gene>
<protein>
    <submittedName>
        <fullName evidence="2">Os03g0194400 protein</fullName>
    </submittedName>
</protein>
<feature type="non-terminal residue" evidence="2">
    <location>
        <position position="1"/>
    </location>
</feature>
<evidence type="ECO:0000256" key="1">
    <source>
        <dbReference type="SAM" id="MobiDB-lite"/>
    </source>
</evidence>
<feature type="region of interest" description="Disordered" evidence="1">
    <location>
        <begin position="1"/>
        <end position="118"/>
    </location>
</feature>
<sequence length="118" mass="12288">RSPRFRDRGRGPNWKPFDGVVVVGGGGRRRRGRRGQQAQLVRGGGAGGAGAVPAGARAAVPRVDEGSGASGGHRVGAPLPRPGVRRPPLLDPRPAQAYVHSAGQGPDRGRVRGWRSTH</sequence>
<reference evidence="2 3" key="1">
    <citation type="journal article" date="2005" name="Nature">
        <title>The map-based sequence of the rice genome.</title>
        <authorList>
            <consortium name="International rice genome sequencing project (IRGSP)"/>
            <person name="Matsumoto T."/>
            <person name="Wu J."/>
            <person name="Kanamori H."/>
            <person name="Katayose Y."/>
            <person name="Fujisawa M."/>
            <person name="Namiki N."/>
            <person name="Mizuno H."/>
            <person name="Yamamoto K."/>
            <person name="Antonio B.A."/>
            <person name="Baba T."/>
            <person name="Sakata K."/>
            <person name="Nagamura Y."/>
            <person name="Aoki H."/>
            <person name="Arikawa K."/>
            <person name="Arita K."/>
            <person name="Bito T."/>
            <person name="Chiden Y."/>
            <person name="Fujitsuka N."/>
            <person name="Fukunaka R."/>
            <person name="Hamada M."/>
            <person name="Harada C."/>
            <person name="Hayashi A."/>
            <person name="Hijishita S."/>
            <person name="Honda M."/>
            <person name="Hosokawa S."/>
            <person name="Ichikawa Y."/>
            <person name="Idonuma A."/>
            <person name="Iijima M."/>
            <person name="Ikeda M."/>
            <person name="Ikeno M."/>
            <person name="Ito K."/>
            <person name="Ito S."/>
            <person name="Ito T."/>
            <person name="Ito Y."/>
            <person name="Ito Y."/>
            <person name="Iwabuchi A."/>
            <person name="Kamiya K."/>
            <person name="Karasawa W."/>
            <person name="Kurita K."/>
            <person name="Katagiri S."/>
            <person name="Kikuta A."/>
            <person name="Kobayashi H."/>
            <person name="Kobayashi N."/>
            <person name="Machita K."/>
            <person name="Maehara T."/>
            <person name="Masukawa M."/>
            <person name="Mizubayashi T."/>
            <person name="Mukai Y."/>
            <person name="Nagasaki H."/>
            <person name="Nagata Y."/>
            <person name="Naito S."/>
            <person name="Nakashima M."/>
            <person name="Nakama Y."/>
            <person name="Nakamichi Y."/>
            <person name="Nakamura M."/>
            <person name="Meguro A."/>
            <person name="Negishi M."/>
            <person name="Ohta I."/>
            <person name="Ohta T."/>
            <person name="Okamoto M."/>
            <person name="Ono N."/>
            <person name="Saji S."/>
            <person name="Sakaguchi M."/>
            <person name="Sakai K."/>
            <person name="Shibata M."/>
            <person name="Shimokawa T."/>
            <person name="Song J."/>
            <person name="Takazaki Y."/>
            <person name="Terasawa K."/>
            <person name="Tsugane M."/>
            <person name="Tsuji K."/>
            <person name="Ueda S."/>
            <person name="Waki K."/>
            <person name="Yamagata H."/>
            <person name="Yamamoto M."/>
            <person name="Yamamoto S."/>
            <person name="Yamane H."/>
            <person name="Yoshiki S."/>
            <person name="Yoshihara R."/>
            <person name="Yukawa K."/>
            <person name="Zhong H."/>
            <person name="Yano M."/>
            <person name="Yuan Q."/>
            <person name="Ouyang S."/>
            <person name="Liu J."/>
            <person name="Jones K.M."/>
            <person name="Gansberger K."/>
            <person name="Moffat K."/>
            <person name="Hill J."/>
            <person name="Bera J."/>
            <person name="Fadrosh D."/>
            <person name="Jin S."/>
            <person name="Johri S."/>
            <person name="Kim M."/>
            <person name="Overton L."/>
            <person name="Reardon M."/>
            <person name="Tsitrin T."/>
            <person name="Vuong H."/>
            <person name="Weaver B."/>
            <person name="Ciecko A."/>
            <person name="Tallon L."/>
            <person name="Jackson J."/>
            <person name="Pai G."/>
            <person name="Aken S.V."/>
            <person name="Utterback T."/>
            <person name="Reidmuller S."/>
            <person name="Feldblyum T."/>
            <person name="Hsiao J."/>
            <person name="Zismann V."/>
            <person name="Iobst S."/>
            <person name="de Vazeille A.R."/>
            <person name="Buell C.R."/>
            <person name="Ying K."/>
            <person name="Li Y."/>
            <person name="Lu T."/>
            <person name="Huang Y."/>
            <person name="Zhao Q."/>
            <person name="Feng Q."/>
            <person name="Zhang L."/>
            <person name="Zhu J."/>
            <person name="Weng Q."/>
            <person name="Mu J."/>
            <person name="Lu Y."/>
            <person name="Fan D."/>
            <person name="Liu Y."/>
            <person name="Guan J."/>
            <person name="Zhang Y."/>
            <person name="Yu S."/>
            <person name="Liu X."/>
            <person name="Zhang Y."/>
            <person name="Hong G."/>
            <person name="Han B."/>
            <person name="Choisne N."/>
            <person name="Demange N."/>
            <person name="Orjeda G."/>
            <person name="Samain S."/>
            <person name="Cattolico L."/>
            <person name="Pelletier E."/>
            <person name="Couloux A."/>
            <person name="Segurens B."/>
            <person name="Wincker P."/>
            <person name="D'Hont A."/>
            <person name="Scarpelli C."/>
            <person name="Weissenbach J."/>
            <person name="Salanoubat M."/>
            <person name="Quetier F."/>
            <person name="Yu Y."/>
            <person name="Kim H.R."/>
            <person name="Rambo T."/>
            <person name="Currie J."/>
            <person name="Collura K."/>
            <person name="Luo M."/>
            <person name="Yang T."/>
            <person name="Ammiraju J.S.S."/>
            <person name="Engler F."/>
            <person name="Soderlund C."/>
            <person name="Wing R.A."/>
            <person name="Palmer L.E."/>
            <person name="de la Bastide M."/>
            <person name="Spiegel L."/>
            <person name="Nascimento L."/>
            <person name="Zutavern T."/>
            <person name="O'Shaughnessy A."/>
            <person name="Dike S."/>
            <person name="Dedhia N."/>
            <person name="Preston R."/>
            <person name="Balija V."/>
            <person name="McCombie W.R."/>
            <person name="Chow T."/>
            <person name="Chen H."/>
            <person name="Chung M."/>
            <person name="Chen C."/>
            <person name="Shaw J."/>
            <person name="Wu H."/>
            <person name="Hsiao K."/>
            <person name="Chao Y."/>
            <person name="Chu M."/>
            <person name="Cheng C."/>
            <person name="Hour A."/>
            <person name="Lee P."/>
            <person name="Lin S."/>
            <person name="Lin Y."/>
            <person name="Liou J."/>
            <person name="Liu S."/>
            <person name="Hsing Y."/>
            <person name="Raghuvanshi S."/>
            <person name="Mohanty A."/>
            <person name="Bharti A.K."/>
            <person name="Gaur A."/>
            <person name="Gupta V."/>
            <person name="Kumar D."/>
            <person name="Ravi V."/>
            <person name="Vij S."/>
            <person name="Kapur A."/>
            <person name="Khurana P."/>
            <person name="Khurana P."/>
            <person name="Khurana J.P."/>
            <person name="Tyagi A.K."/>
            <person name="Gaikwad K."/>
            <person name="Singh A."/>
            <person name="Dalal V."/>
            <person name="Srivastava S."/>
            <person name="Dixit A."/>
            <person name="Pal A.K."/>
            <person name="Ghazi I.A."/>
            <person name="Yadav M."/>
            <person name="Pandit A."/>
            <person name="Bhargava A."/>
            <person name="Sureshbabu K."/>
            <person name="Batra K."/>
            <person name="Sharma T.R."/>
            <person name="Mohapatra T."/>
            <person name="Singh N.K."/>
            <person name="Messing J."/>
            <person name="Nelson A.B."/>
            <person name="Fuks G."/>
            <person name="Kavchok S."/>
            <person name="Keizer G."/>
            <person name="Linton E."/>
            <person name="Llaca V."/>
            <person name="Song R."/>
            <person name="Tanyolac B."/>
            <person name="Young S."/>
            <person name="Ho-Il K."/>
            <person name="Hahn J.H."/>
            <person name="Sangsakoo G."/>
            <person name="Vanavichit A."/>
            <person name="de Mattos Luiz.A.T."/>
            <person name="Zimmer P.D."/>
            <person name="Malone G."/>
            <person name="Dellagostin O."/>
            <person name="de Oliveira A.C."/>
            <person name="Bevan M."/>
            <person name="Bancroft I."/>
            <person name="Minx P."/>
            <person name="Cordum H."/>
            <person name="Wilson R."/>
            <person name="Cheng Z."/>
            <person name="Jin W."/>
            <person name="Jiang J."/>
            <person name="Leong S.A."/>
            <person name="Iwama H."/>
            <person name="Gojobori T."/>
            <person name="Itoh T."/>
            <person name="Niimura Y."/>
            <person name="Fujii Y."/>
            <person name="Habara T."/>
            <person name="Sakai H."/>
            <person name="Sato Y."/>
            <person name="Wilson G."/>
            <person name="Kumar K."/>
            <person name="McCouch S."/>
            <person name="Juretic N."/>
            <person name="Hoen D."/>
            <person name="Wright S."/>
            <person name="Bruskiewich R."/>
            <person name="Bureau T."/>
            <person name="Miyao A."/>
            <person name="Hirochika H."/>
            <person name="Nishikawa T."/>
            <person name="Kadowaki K."/>
            <person name="Sugiura M."/>
            <person name="Burr B."/>
            <person name="Sasaki T."/>
        </authorList>
    </citation>
    <scope>NUCLEOTIDE SEQUENCE [LARGE SCALE GENOMIC DNA]</scope>
    <source>
        <strain evidence="3">cv. Nipponbare</strain>
    </source>
</reference>
<organism evidence="2 3">
    <name type="scientific">Oryza sativa subsp. japonica</name>
    <name type="common">Rice</name>
    <dbReference type="NCBI Taxonomy" id="39947"/>
    <lineage>
        <taxon>Eukaryota</taxon>
        <taxon>Viridiplantae</taxon>
        <taxon>Streptophyta</taxon>
        <taxon>Embryophyta</taxon>
        <taxon>Tracheophyta</taxon>
        <taxon>Spermatophyta</taxon>
        <taxon>Magnoliopsida</taxon>
        <taxon>Liliopsida</taxon>
        <taxon>Poales</taxon>
        <taxon>Poaceae</taxon>
        <taxon>BOP clade</taxon>
        <taxon>Oryzoideae</taxon>
        <taxon>Oryzeae</taxon>
        <taxon>Oryzinae</taxon>
        <taxon>Oryza</taxon>
        <taxon>Oryza sativa</taxon>
    </lineage>
</organism>
<dbReference type="AlphaFoldDB" id="Q0DUC3"/>
<evidence type="ECO:0000313" key="3">
    <source>
        <dbReference type="Proteomes" id="UP000000763"/>
    </source>
</evidence>
<reference evidence="3" key="2">
    <citation type="journal article" date="2008" name="Nucleic Acids Res.">
        <title>The rice annotation project database (RAP-DB): 2008 update.</title>
        <authorList>
            <consortium name="The rice annotation project (RAP)"/>
        </authorList>
    </citation>
    <scope>GENOME REANNOTATION</scope>
    <source>
        <strain evidence="3">cv. Nipponbare</strain>
    </source>
</reference>
<proteinExistence type="predicted"/>
<dbReference type="EMBL" id="AP008209">
    <property type="protein sequence ID" value="BAF11165.1"/>
    <property type="molecule type" value="Genomic_DNA"/>
</dbReference>
<feature type="compositionally biased region" description="Low complexity" evidence="1">
    <location>
        <begin position="51"/>
        <end position="61"/>
    </location>
</feature>
<dbReference type="KEGG" id="dosa:Os03g0194400"/>
<accession>Q0DUC3</accession>
<feature type="compositionally biased region" description="Basic and acidic residues" evidence="1">
    <location>
        <begin position="1"/>
        <end position="10"/>
    </location>
</feature>
<evidence type="ECO:0000313" key="2">
    <source>
        <dbReference type="EMBL" id="BAF11165.1"/>
    </source>
</evidence>
<dbReference type="Proteomes" id="UP000000763">
    <property type="component" value="Chromosome 3"/>
</dbReference>
<name>Q0DUC3_ORYSJ</name>